<organism evidence="1">
    <name type="scientific">Lactiplantibacillus pentosus MP-10</name>
    <dbReference type="NCBI Taxonomy" id="1028490"/>
    <lineage>
        <taxon>Bacteria</taxon>
        <taxon>Bacillati</taxon>
        <taxon>Bacillota</taxon>
        <taxon>Bacilli</taxon>
        <taxon>Lactobacillales</taxon>
        <taxon>Lactobacillaceae</taxon>
        <taxon>Lactiplantibacillus</taxon>
    </lineage>
</organism>
<dbReference type="Gene3D" id="3.40.50.2300">
    <property type="match status" value="2"/>
</dbReference>
<accession>F6ISI9</accession>
<dbReference type="NCBIfam" id="NF041285">
    <property type="entry name" value="ABC_SBP_TrpX"/>
    <property type="match status" value="1"/>
</dbReference>
<dbReference type="EMBL" id="FR871762">
    <property type="protein sequence ID" value="CCB81501.1"/>
    <property type="molecule type" value="Genomic_DNA"/>
</dbReference>
<dbReference type="InterPro" id="IPR007487">
    <property type="entry name" value="ABC_transpt-TYRBP-like"/>
</dbReference>
<dbReference type="PANTHER" id="PTHR35271:SF1">
    <property type="entry name" value="ABC TRANSPORTER, SUBSTRATE-BINDING LIPOPROTEIN"/>
    <property type="match status" value="1"/>
</dbReference>
<protein>
    <submittedName>
        <fullName evidence="1">ABC superfamily ATP binding cassette transporter, binding protein</fullName>
    </submittedName>
</protein>
<evidence type="ECO:0000313" key="1">
    <source>
        <dbReference type="EMBL" id="CCB81501.1"/>
    </source>
</evidence>
<dbReference type="InterPro" id="IPR028082">
    <property type="entry name" value="Peripla_BP_I"/>
</dbReference>
<dbReference type="InterPro" id="IPR047776">
    <property type="entry name" value="ABC_SBP_TrpX-like"/>
</dbReference>
<dbReference type="Pfam" id="PF04392">
    <property type="entry name" value="ABC_sub_bind"/>
    <property type="match status" value="1"/>
</dbReference>
<dbReference type="CDD" id="cd06325">
    <property type="entry name" value="PBP1_ABC_unchar_transporter"/>
    <property type="match status" value="1"/>
</dbReference>
<sequence length="339" mass="35813">MKRMIAFISALIVFLGVAFVMTGKSTTSTASSKTTSSNKVPTVGILQLQTHPALDAIHRGVVAGLKEYGYVDGKTVKIDYQNAQGDQSNLKTMSQKFMNENAALTVGIATPAAQALASAANKQTPVMLAGITDPSGSGLIKSDQHPGANITGTSGESPLKSHLDLLRKLVPNAKTIGIIYTTSDHGGEYNAKKFARICKQEGVKYKLYTISNTNDMQQVAETMAANVDAVYAPQDNGVASAMKTLVSVTNKAKIPVIPAVDTMVKAGGLATLSVDQYQLGKLTGEMAAKVLKGKSTSNYPIKVITKGKMTINLSEAKKLGIKFPASVLKEAKTKGVIYK</sequence>
<dbReference type="PANTHER" id="PTHR35271">
    <property type="entry name" value="ABC TRANSPORTER, SUBSTRATE-BINDING LIPOPROTEIN-RELATED"/>
    <property type="match status" value="1"/>
</dbReference>
<proteinExistence type="predicted"/>
<name>F6ISI9_LACPE</name>
<dbReference type="AlphaFoldDB" id="F6ISI9"/>
<dbReference type="SUPFAM" id="SSF53822">
    <property type="entry name" value="Periplasmic binding protein-like I"/>
    <property type="match status" value="1"/>
</dbReference>
<gene>
    <name evidence="1" type="ORF">LPE_00510</name>
</gene>
<reference evidence="1" key="1">
    <citation type="journal article" date="2011" name="J. Bacteriol.">
        <title>Annotated genome sequence of Lactobacillus pentosus MP-10, which has probiotic potential, from naturally fermented Alorena green table olives.</title>
        <authorList>
            <person name="Abriouel H."/>
            <person name="Benomar N."/>
            <person name="Perez Pulido R."/>
            <person name="Canamero M.M."/>
            <person name="Galvez A."/>
        </authorList>
    </citation>
    <scope>NUCLEOTIDE SEQUENCE</scope>
    <source>
        <strain evidence="1">MP-10</strain>
    </source>
</reference>